<keyword evidence="2" id="KW-1185">Reference proteome</keyword>
<comment type="caution">
    <text evidence="1">The sequence shown here is derived from an EMBL/GenBank/DDBJ whole genome shotgun (WGS) entry which is preliminary data.</text>
</comment>
<evidence type="ECO:0000313" key="2">
    <source>
        <dbReference type="Proteomes" id="UP000317722"/>
    </source>
</evidence>
<evidence type="ECO:0000313" key="1">
    <source>
        <dbReference type="EMBL" id="TPG18969.1"/>
    </source>
</evidence>
<name>A0A502D3J9_9MICO</name>
<dbReference type="AlphaFoldDB" id="A0A502D3J9"/>
<dbReference type="InterPro" id="IPR041881">
    <property type="entry name" value="PqqD_sf"/>
</dbReference>
<dbReference type="Proteomes" id="UP000317722">
    <property type="component" value="Unassembled WGS sequence"/>
</dbReference>
<proteinExistence type="predicted"/>
<dbReference type="Gene3D" id="1.10.10.1150">
    <property type="entry name" value="Coenzyme PQQ synthesis protein D (PqqD)"/>
    <property type="match status" value="1"/>
</dbReference>
<sequence length="116" mass="12054">MTRHYVIGRRTTDAGLPYRRPMDLETVLVLAPAVSMLPLGADLSVFNAESGATLALNRTAADILALVDGATSLAQISTVVASAYEQPVPDVETVVGEVAETLLRHGAVTVGARAPA</sequence>
<dbReference type="EMBL" id="RCZM01000001">
    <property type="protein sequence ID" value="TPG18969.1"/>
    <property type="molecule type" value="Genomic_DNA"/>
</dbReference>
<organism evidence="1 2">
    <name type="scientific">Pedococcus bigeumensis</name>
    <dbReference type="NCBI Taxonomy" id="433644"/>
    <lineage>
        <taxon>Bacteria</taxon>
        <taxon>Bacillati</taxon>
        <taxon>Actinomycetota</taxon>
        <taxon>Actinomycetes</taxon>
        <taxon>Micrococcales</taxon>
        <taxon>Intrasporangiaceae</taxon>
        <taxon>Pedococcus</taxon>
    </lineage>
</organism>
<gene>
    <name evidence="1" type="ORF">EAH86_00045</name>
</gene>
<protein>
    <submittedName>
        <fullName evidence="1">PqqD family protein</fullName>
    </submittedName>
</protein>
<reference evidence="1 2" key="1">
    <citation type="journal article" date="2019" name="Environ. Microbiol.">
        <title>Species interactions and distinct microbial communities in high Arctic permafrost affected cryosols are associated with the CH4 and CO2 gas fluxes.</title>
        <authorList>
            <person name="Altshuler I."/>
            <person name="Hamel J."/>
            <person name="Turney S."/>
            <person name="Magnuson E."/>
            <person name="Levesque R."/>
            <person name="Greer C."/>
            <person name="Whyte L.G."/>
        </authorList>
    </citation>
    <scope>NUCLEOTIDE SEQUENCE [LARGE SCALE GENOMIC DNA]</scope>
    <source>
        <strain evidence="1 2">S9.3A</strain>
    </source>
</reference>
<dbReference type="InterPro" id="IPR008792">
    <property type="entry name" value="PQQD"/>
</dbReference>
<dbReference type="Pfam" id="PF05402">
    <property type="entry name" value="PqqD"/>
    <property type="match status" value="1"/>
</dbReference>
<accession>A0A502D3J9</accession>